<gene>
    <name evidence="5" type="primary">ssb1</name>
    <name evidence="5" type="ORF">BN85412560</name>
</gene>
<dbReference type="OrthoDB" id="9809878at2"/>
<keyword evidence="1 2" id="KW-0238">DNA-binding</keyword>
<keyword evidence="2" id="KW-0233">DNA recombination</keyword>
<evidence type="ECO:0000256" key="3">
    <source>
        <dbReference type="PIRNR" id="PIRNR002070"/>
    </source>
</evidence>
<dbReference type="EMBL" id="FO681347">
    <property type="protein sequence ID" value="CCV64833.1"/>
    <property type="molecule type" value="Genomic_DNA"/>
</dbReference>
<dbReference type="KEGG" id="apal:BN85412560"/>
<dbReference type="GO" id="GO:0006310">
    <property type="term" value="P:DNA recombination"/>
    <property type="evidence" value="ECO:0007669"/>
    <property type="project" value="UniProtKB-UniRule"/>
</dbReference>
<dbReference type="AlphaFoldDB" id="U4KLQ5"/>
<dbReference type="HOGENOM" id="CLU_078758_6_2_14"/>
<dbReference type="SUPFAM" id="SSF50249">
    <property type="entry name" value="Nucleic acid-binding proteins"/>
    <property type="match status" value="1"/>
</dbReference>
<protein>
    <recommendedName>
        <fullName evidence="2 3">Single-stranded DNA-binding protein</fullName>
        <shortName evidence="2">SSB</shortName>
    </recommendedName>
</protein>
<comment type="function">
    <text evidence="2">Plays an important role in DNA replication, recombination and repair. Binds to ssDNA and to an array of partner proteins to recruit them to their sites of action during DNA metabolism.</text>
</comment>
<dbReference type="InterPro" id="IPR000424">
    <property type="entry name" value="Primosome_PriB/ssb"/>
</dbReference>
<keyword evidence="6" id="KW-1185">Reference proteome</keyword>
<dbReference type="Proteomes" id="UP000032740">
    <property type="component" value="Chromosome"/>
</dbReference>
<name>U4KLQ5_ALTPJ</name>
<dbReference type="HAMAP" id="MF_00984">
    <property type="entry name" value="SSB"/>
    <property type="match status" value="1"/>
</dbReference>
<feature type="region of interest" description="Disordered" evidence="4">
    <location>
        <begin position="103"/>
        <end position="147"/>
    </location>
</feature>
<organism evidence="5 6">
    <name type="scientific">Alteracholeplasma palmae (strain ATCC 49389 / J233)</name>
    <name type="common">Acholeplasma palmae</name>
    <dbReference type="NCBI Taxonomy" id="1318466"/>
    <lineage>
        <taxon>Bacteria</taxon>
        <taxon>Bacillati</taxon>
        <taxon>Mycoplasmatota</taxon>
        <taxon>Mollicutes</taxon>
        <taxon>Acholeplasmatales</taxon>
        <taxon>Acholeplasmataceae</taxon>
        <taxon>Acholeplasma</taxon>
    </lineage>
</organism>
<dbReference type="GO" id="GO:0003697">
    <property type="term" value="F:single-stranded DNA binding"/>
    <property type="evidence" value="ECO:0007669"/>
    <property type="project" value="UniProtKB-UniRule"/>
</dbReference>
<dbReference type="GO" id="GO:0006281">
    <property type="term" value="P:DNA repair"/>
    <property type="evidence" value="ECO:0007669"/>
    <property type="project" value="UniProtKB-UniRule"/>
</dbReference>
<reference evidence="5 6" key="1">
    <citation type="journal article" date="2013" name="J. Mol. Microbiol. Biotechnol.">
        <title>Analysis of the Complete Genomes of Acholeplasma brassicae , A. palmae and A. laidlawii and Their Comparison to the Obligate Parasites from ' Candidatus Phytoplasma'.</title>
        <authorList>
            <person name="Kube M."/>
            <person name="Siewert C."/>
            <person name="Migdoll A.M."/>
            <person name="Duduk B."/>
            <person name="Holz S."/>
            <person name="Rabus R."/>
            <person name="Seemuller E."/>
            <person name="Mitrovic J."/>
            <person name="Muller I."/>
            <person name="Buttner C."/>
            <person name="Reinhardt R."/>
        </authorList>
    </citation>
    <scope>NUCLEOTIDE SEQUENCE [LARGE SCALE GENOMIC DNA]</scope>
    <source>
        <strain evidence="5 6">J233</strain>
    </source>
</reference>
<evidence type="ECO:0000313" key="5">
    <source>
        <dbReference type="EMBL" id="CCV64833.1"/>
    </source>
</evidence>
<keyword evidence="2" id="KW-0227">DNA damage</keyword>
<keyword evidence="2" id="KW-0234">DNA repair</keyword>
<accession>U4KLQ5</accession>
<dbReference type="InterPro" id="IPR012340">
    <property type="entry name" value="NA-bd_OB-fold"/>
</dbReference>
<dbReference type="PANTHER" id="PTHR10302">
    <property type="entry name" value="SINGLE-STRANDED DNA-BINDING PROTEIN"/>
    <property type="match status" value="1"/>
</dbReference>
<dbReference type="Gene3D" id="2.40.50.140">
    <property type="entry name" value="Nucleic acid-binding proteins"/>
    <property type="match status" value="1"/>
</dbReference>
<dbReference type="GO" id="GO:0006260">
    <property type="term" value="P:DNA replication"/>
    <property type="evidence" value="ECO:0007669"/>
    <property type="project" value="UniProtKB-UniRule"/>
</dbReference>
<feature type="compositionally biased region" description="Polar residues" evidence="4">
    <location>
        <begin position="107"/>
        <end position="123"/>
    </location>
</feature>
<evidence type="ECO:0000256" key="4">
    <source>
        <dbReference type="SAM" id="MobiDB-lite"/>
    </source>
</evidence>
<dbReference type="InterPro" id="IPR011344">
    <property type="entry name" value="ssDNA-bd"/>
</dbReference>
<comment type="caution">
    <text evidence="2">Lacks conserved residue(s) required for the propagation of feature annotation.</text>
</comment>
<evidence type="ECO:0000256" key="1">
    <source>
        <dbReference type="ARBA" id="ARBA00023125"/>
    </source>
</evidence>
<dbReference type="CDD" id="cd04496">
    <property type="entry name" value="SSB_OBF"/>
    <property type="match status" value="1"/>
</dbReference>
<keyword evidence="2" id="KW-0235">DNA replication</keyword>
<dbReference type="Pfam" id="PF00436">
    <property type="entry name" value="SSB"/>
    <property type="match status" value="1"/>
</dbReference>
<dbReference type="RefSeq" id="WP_030003716.1">
    <property type="nucleotide sequence ID" value="NC_022538.1"/>
</dbReference>
<sequence>MINRVVLVGRITKDPELKVTSSNIPVVSFTVAVNRSFTDQSGDRQADFINCVVWRKQAENLAKYIRKGGLLGIEGRIQTRTYEAEQGTRYITEVQCDSIQFLESRGEQSNSSQNFGSASTQNNHTDDAQNEFYETSKNLAAEDDLPF</sequence>
<dbReference type="PROSITE" id="PS50935">
    <property type="entry name" value="SSB"/>
    <property type="match status" value="1"/>
</dbReference>
<dbReference type="PANTHER" id="PTHR10302:SF27">
    <property type="entry name" value="SINGLE-STRANDED DNA-BINDING PROTEIN"/>
    <property type="match status" value="1"/>
</dbReference>
<evidence type="ECO:0000256" key="2">
    <source>
        <dbReference type="HAMAP-Rule" id="MF_00984"/>
    </source>
</evidence>
<proteinExistence type="inferred from homology"/>
<dbReference type="NCBIfam" id="TIGR00621">
    <property type="entry name" value="ssb"/>
    <property type="match status" value="1"/>
</dbReference>
<evidence type="ECO:0000313" key="6">
    <source>
        <dbReference type="Proteomes" id="UP000032740"/>
    </source>
</evidence>
<feature type="short sequence motif" description="Important for interaction with partner proteins" evidence="2">
    <location>
        <begin position="142"/>
        <end position="147"/>
    </location>
</feature>
<dbReference type="STRING" id="1318466.BN85412560"/>
<dbReference type="GO" id="GO:0009295">
    <property type="term" value="C:nucleoid"/>
    <property type="evidence" value="ECO:0007669"/>
    <property type="project" value="TreeGrafter"/>
</dbReference>
<comment type="subunit">
    <text evidence="2">Homotetramer.</text>
</comment>
<dbReference type="PIRSF" id="PIRSF002070">
    <property type="entry name" value="SSB"/>
    <property type="match status" value="1"/>
</dbReference>